<evidence type="ECO:0000256" key="1">
    <source>
        <dbReference type="SAM" id="MobiDB-lite"/>
    </source>
</evidence>
<accession>A0A915MQ95</accession>
<name>A0A915MQ95_MELJA</name>
<proteinExistence type="predicted"/>
<dbReference type="WBParaSite" id="scaffold45133_cov305.g24388">
    <property type="protein sequence ID" value="scaffold45133_cov305.g24388"/>
    <property type="gene ID" value="scaffold45133_cov305.g24388"/>
</dbReference>
<evidence type="ECO:0000313" key="3">
    <source>
        <dbReference type="WBParaSite" id="scaffold45133_cov305.g24388"/>
    </source>
</evidence>
<protein>
    <submittedName>
        <fullName evidence="3">Uncharacterized protein</fullName>
    </submittedName>
</protein>
<keyword evidence="2" id="KW-1185">Reference proteome</keyword>
<dbReference type="Proteomes" id="UP000887561">
    <property type="component" value="Unplaced"/>
</dbReference>
<evidence type="ECO:0000313" key="2">
    <source>
        <dbReference type="Proteomes" id="UP000887561"/>
    </source>
</evidence>
<organism evidence="2 3">
    <name type="scientific">Meloidogyne javanica</name>
    <name type="common">Root-knot nematode worm</name>
    <dbReference type="NCBI Taxonomy" id="6303"/>
    <lineage>
        <taxon>Eukaryota</taxon>
        <taxon>Metazoa</taxon>
        <taxon>Ecdysozoa</taxon>
        <taxon>Nematoda</taxon>
        <taxon>Chromadorea</taxon>
        <taxon>Rhabditida</taxon>
        <taxon>Tylenchina</taxon>
        <taxon>Tylenchomorpha</taxon>
        <taxon>Tylenchoidea</taxon>
        <taxon>Meloidogynidae</taxon>
        <taxon>Meloidogyninae</taxon>
        <taxon>Meloidogyne</taxon>
        <taxon>Meloidogyne incognita group</taxon>
    </lineage>
</organism>
<feature type="region of interest" description="Disordered" evidence="1">
    <location>
        <begin position="43"/>
        <end position="74"/>
    </location>
</feature>
<sequence length="74" mass="7933">MILQEELSAKFDESTDCLIMHKVEPSKLQLLSLQAAEKFSQVSSIEQTGSGGGGGPTSLAGIMPADNRRISQRL</sequence>
<dbReference type="AlphaFoldDB" id="A0A915MQ95"/>
<reference evidence="3" key="1">
    <citation type="submission" date="2022-11" db="UniProtKB">
        <authorList>
            <consortium name="WormBaseParasite"/>
        </authorList>
    </citation>
    <scope>IDENTIFICATION</scope>
</reference>